<evidence type="ECO:0000313" key="1">
    <source>
        <dbReference type="EMBL" id="ETL49067.1"/>
    </source>
</evidence>
<proteinExistence type="predicted"/>
<dbReference type="Proteomes" id="UP000053864">
    <property type="component" value="Unassembled WGS sequence"/>
</dbReference>
<dbReference type="VEuPathDB" id="FungiDB:PPTG_06646"/>
<name>W2JTE4_PHYNI</name>
<accession>W2JTE4</accession>
<protein>
    <submittedName>
        <fullName evidence="1">Uncharacterized protein</fullName>
    </submittedName>
</protein>
<evidence type="ECO:0000313" key="2">
    <source>
        <dbReference type="Proteomes" id="UP000053864"/>
    </source>
</evidence>
<dbReference type="EMBL" id="KI670704">
    <property type="protein sequence ID" value="ETL49067.1"/>
    <property type="molecule type" value="Genomic_DNA"/>
</dbReference>
<reference evidence="1 2" key="1">
    <citation type="submission" date="2013-11" db="EMBL/GenBank/DDBJ databases">
        <title>The Genome Sequence of Phytophthora parasitica CJ05E6.</title>
        <authorList>
            <consortium name="The Broad Institute Genomics Platform"/>
            <person name="Russ C."/>
            <person name="Tyler B."/>
            <person name="Panabieres F."/>
            <person name="Shan W."/>
            <person name="Tripathy S."/>
            <person name="Grunwald N."/>
            <person name="Machado M."/>
            <person name="Johnson C.S."/>
            <person name="Arredondo F."/>
            <person name="Hong C."/>
            <person name="Coffey M."/>
            <person name="Young S.K."/>
            <person name="Zeng Q."/>
            <person name="Gargeya S."/>
            <person name="Fitzgerald M."/>
            <person name="Abouelleil A."/>
            <person name="Alvarado L."/>
            <person name="Chapman S.B."/>
            <person name="Gainer-Dewar J."/>
            <person name="Goldberg J."/>
            <person name="Griggs A."/>
            <person name="Gujja S."/>
            <person name="Hansen M."/>
            <person name="Howarth C."/>
            <person name="Imamovic A."/>
            <person name="Ireland A."/>
            <person name="Larimer J."/>
            <person name="McCowan C."/>
            <person name="Murphy C."/>
            <person name="Pearson M."/>
            <person name="Poon T.W."/>
            <person name="Priest M."/>
            <person name="Roberts A."/>
            <person name="Saif S."/>
            <person name="Shea T."/>
            <person name="Sykes S."/>
            <person name="Wortman J."/>
            <person name="Nusbaum C."/>
            <person name="Birren B."/>
        </authorList>
    </citation>
    <scope>NUCLEOTIDE SEQUENCE [LARGE SCALE GENOMIC DNA]</scope>
    <source>
        <strain evidence="1 2">CJ05E6</strain>
    </source>
</reference>
<sequence length="584" mass="65394">MLEVKYVVLGDSSCTEQSLLIKKAFCVMDLLYLLKTRLYGADLSIRASAINLYLARTDTGKWLSMDDMDVEPADDAQIQSWLQVKLDPEQMIGDSITRTWKIQQDVKDAGEVDALVDLTHEVQRLEQDITPFIVLESLVGMGRTQMAFNLMARDDVDVFYIICGRKKDDVLNGFRNISHAFMRCVKKDLPCVGDGSVSEISQQNELYTYSFLYAVLGGVPALTGTRTRDEVFQTKRDVTNGVASDLLGLKESSEYEELSCIIFPMIPRFKPSDSMALSRLPAIVGRSRPLFAKQALDYTSANKFDDNTKLDEYMNAMMKTLSAKWDEDRVGAYFHVGQWVSRFADARGSPISYCHAIVRAQVYARVATNSGDNSPERLQELVAGAIVAASRHNGFAGRKDAKFGIFLSALMYEFGSKAERHTRQRFSEVLEKTLSQIHLSVPNCLPLDMELPQFLKNSQLKFGTLKRVQTDYSGLVFVDVKISVELASNQPEEEIDFVNTIRRTPRDSIVHIIILGLLEQSYFDDVDALAEEDAASRVIIFIGSTQEIKIIHARGDGDTGCGVSATKLIIFLELPDFSQLYVAT</sequence>
<dbReference type="VEuPathDB" id="FungiDB:PPTG_06647"/>
<organism evidence="1 2">
    <name type="scientific">Phytophthora nicotianae</name>
    <name type="common">Potato buckeye rot agent</name>
    <name type="synonym">Phytophthora parasitica</name>
    <dbReference type="NCBI Taxonomy" id="4792"/>
    <lineage>
        <taxon>Eukaryota</taxon>
        <taxon>Sar</taxon>
        <taxon>Stramenopiles</taxon>
        <taxon>Oomycota</taxon>
        <taxon>Peronosporomycetes</taxon>
        <taxon>Peronosporales</taxon>
        <taxon>Peronosporaceae</taxon>
        <taxon>Phytophthora</taxon>
    </lineage>
</organism>
<gene>
    <name evidence="1" type="ORF">L916_01396</name>
</gene>
<dbReference type="AlphaFoldDB" id="W2JTE4"/>